<gene>
    <name evidence="17" type="primary">NS1</name>
</gene>
<feature type="domain" description="SF3 helicase" evidence="14">
    <location>
        <begin position="330"/>
        <end position="485"/>
    </location>
</feature>
<keyword evidence="5" id="KW-0479">Metal-binding</keyword>
<accession>A0A8E9ZWF6</accession>
<dbReference type="Gene3D" id="3.40.1310.20">
    <property type="match status" value="1"/>
</dbReference>
<evidence type="ECO:0000313" key="18">
    <source>
        <dbReference type="EMBL" id="QWJ89521.1"/>
    </source>
</evidence>
<proteinExistence type="predicted"/>
<dbReference type="GO" id="GO:0004519">
    <property type="term" value="F:endonuclease activity"/>
    <property type="evidence" value="ECO:0007669"/>
    <property type="project" value="UniProtKB-UniRule"/>
</dbReference>
<keyword evidence="6 12" id="KW-0547">Nucleotide-binding</keyword>
<evidence type="ECO:0000256" key="9">
    <source>
        <dbReference type="ARBA" id="ARBA00022840"/>
    </source>
</evidence>
<dbReference type="SUPFAM" id="SSF55464">
    <property type="entry name" value="Origin of replication-binding domain, RBD-like"/>
    <property type="match status" value="1"/>
</dbReference>
<dbReference type="InterPro" id="IPR027417">
    <property type="entry name" value="P-loop_NTPase"/>
</dbReference>
<evidence type="ECO:0000259" key="15">
    <source>
        <dbReference type="PROSITE" id="PS52022"/>
    </source>
</evidence>
<evidence type="ECO:0000256" key="12">
    <source>
        <dbReference type="PROSITE-ProRule" id="PRU01366"/>
    </source>
</evidence>
<dbReference type="EMBL" id="MT846937">
    <property type="protein sequence ID" value="QWJ89519.1"/>
    <property type="molecule type" value="Genomic_DNA"/>
</dbReference>
<dbReference type="InterPro" id="IPR014835">
    <property type="entry name" value="NS1-Nuc"/>
</dbReference>
<feature type="compositionally biased region" description="Basic and acidic residues" evidence="13">
    <location>
        <begin position="554"/>
        <end position="571"/>
    </location>
</feature>
<evidence type="ECO:0000256" key="13">
    <source>
        <dbReference type="SAM" id="MobiDB-lite"/>
    </source>
</evidence>
<keyword evidence="4 12" id="KW-0540">Nuclease</keyword>
<dbReference type="GO" id="GO:0016787">
    <property type="term" value="F:hydrolase activity"/>
    <property type="evidence" value="ECO:0007669"/>
    <property type="project" value="UniProtKB-KW"/>
</dbReference>
<dbReference type="Pfam" id="PF08724">
    <property type="entry name" value="Rep_N"/>
    <property type="match status" value="1"/>
</dbReference>
<evidence type="ECO:0000256" key="8">
    <source>
        <dbReference type="ARBA" id="ARBA00022801"/>
    </source>
</evidence>
<feature type="short sequence motif" description="RCR-2" evidence="12">
    <location>
        <begin position="114"/>
        <end position="116"/>
    </location>
</feature>
<dbReference type="Gene3D" id="3.40.50.300">
    <property type="entry name" value="P-loop containing nucleotide triphosphate hydrolases"/>
    <property type="match status" value="1"/>
</dbReference>
<evidence type="ECO:0000313" key="16">
    <source>
        <dbReference type="EMBL" id="QWJ89517.1"/>
    </source>
</evidence>
<organism evidence="17">
    <name type="scientific">Porcine parvovirus</name>
    <name type="common">PPV</name>
    <dbReference type="NCBI Taxonomy" id="10796"/>
    <lineage>
        <taxon>Viruses</taxon>
        <taxon>Monodnaviria</taxon>
        <taxon>Shotokuvirae</taxon>
        <taxon>Cossaviricota</taxon>
        <taxon>Quintoviricetes</taxon>
        <taxon>Piccovirales</taxon>
        <taxon>Parvoviridae</taxon>
        <taxon>Parvovirinae</taxon>
        <taxon>Protoparvovirus</taxon>
        <taxon>Protoparvovirus ungulate1</taxon>
    </lineage>
</organism>
<dbReference type="EMBL" id="MT846936">
    <property type="protein sequence ID" value="QWJ89517.1"/>
    <property type="molecule type" value="Genomic_DNA"/>
</dbReference>
<evidence type="ECO:0000256" key="10">
    <source>
        <dbReference type="ARBA" id="ARBA00023124"/>
    </source>
</evidence>
<dbReference type="Gene3D" id="1.10.10.950">
    <property type="match status" value="1"/>
</dbReference>
<dbReference type="GO" id="GO:0019079">
    <property type="term" value="P:viral genome replication"/>
    <property type="evidence" value="ECO:0007669"/>
    <property type="project" value="InterPro"/>
</dbReference>
<dbReference type="GO" id="GO:0042025">
    <property type="term" value="C:host cell nucleus"/>
    <property type="evidence" value="ECO:0007669"/>
    <property type="project" value="UniProtKB-SubCell"/>
</dbReference>
<dbReference type="GO" id="GO:0006260">
    <property type="term" value="P:DNA replication"/>
    <property type="evidence" value="ECO:0007669"/>
    <property type="project" value="UniProtKB-UniRule"/>
</dbReference>
<keyword evidence="2 12" id="KW-1048">Host nucleus</keyword>
<dbReference type="Pfam" id="PF01057">
    <property type="entry name" value="Parvo_NS1"/>
    <property type="match status" value="1"/>
</dbReference>
<keyword evidence="3 12" id="KW-0235">DNA replication</keyword>
<evidence type="ECO:0000256" key="6">
    <source>
        <dbReference type="ARBA" id="ARBA00022741"/>
    </source>
</evidence>
<evidence type="ECO:0000256" key="1">
    <source>
        <dbReference type="ARBA" id="ARBA00004147"/>
    </source>
</evidence>
<evidence type="ECO:0000256" key="7">
    <source>
        <dbReference type="ARBA" id="ARBA00022759"/>
    </source>
</evidence>
<dbReference type="InterPro" id="IPR014015">
    <property type="entry name" value="Helicase_SF3_DNA-vir"/>
</dbReference>
<keyword evidence="7 12" id="KW-0255">Endonuclease</keyword>
<keyword evidence="9" id="KW-0067">ATP-binding</keyword>
<keyword evidence="10 12" id="KW-0190">Covalent protein-DNA linkage</keyword>
<dbReference type="PROSITE" id="PS51206">
    <property type="entry name" value="SF3_HELICASE_1"/>
    <property type="match status" value="1"/>
</dbReference>
<dbReference type="InterPro" id="IPR049901">
    <property type="entry name" value="PV_NS1-NUC"/>
</dbReference>
<reference evidence="17" key="1">
    <citation type="submission" date="2020-08" db="EMBL/GenBank/DDBJ databases">
        <authorList>
            <person name="Park G.-N."/>
            <person name="Song S."/>
            <person name="Cha R.-M."/>
            <person name="Choe S."/>
            <person name="Shin J."/>
            <person name="Kim S.-Y."/>
            <person name="Hyun B.-H."/>
            <person name="Park B.-K."/>
            <person name="An D.-J."/>
        </authorList>
    </citation>
    <scope>NUCLEOTIDE SEQUENCE</scope>
    <source>
        <strain evidence="16">17KWB06</strain>
        <strain evidence="17">17KWB12</strain>
        <strain evidence="18">17KWB39</strain>
    </source>
</reference>
<feature type="short sequence motif" description="RCR-3" evidence="12">
    <location>
        <begin position="174"/>
        <end position="178"/>
    </location>
</feature>
<feature type="domain" description="PV NS1-Nuc" evidence="15">
    <location>
        <begin position="1"/>
        <end position="219"/>
    </location>
</feature>
<feature type="active site" description="For nuclease activity" evidence="12">
    <location>
        <position position="174"/>
    </location>
</feature>
<dbReference type="GO" id="GO:0046872">
    <property type="term" value="F:metal ion binding"/>
    <property type="evidence" value="ECO:0007669"/>
    <property type="project" value="UniProtKB-KW"/>
</dbReference>
<protein>
    <submittedName>
        <fullName evidence="17">Nonstructural protein 1</fullName>
    </submittedName>
</protein>
<comment type="subcellular location">
    <subcellularLocation>
        <location evidence="1 12">Host nucleus</location>
    </subcellularLocation>
</comment>
<evidence type="ECO:0000256" key="3">
    <source>
        <dbReference type="ARBA" id="ARBA00022705"/>
    </source>
</evidence>
<evidence type="ECO:0000256" key="11">
    <source>
        <dbReference type="ARBA" id="ARBA00023125"/>
    </source>
</evidence>
<evidence type="ECO:0000256" key="2">
    <source>
        <dbReference type="ARBA" id="ARBA00022562"/>
    </source>
</evidence>
<feature type="region of interest" description="Disordered" evidence="13">
    <location>
        <begin position="545"/>
        <end position="587"/>
    </location>
</feature>
<keyword evidence="8 12" id="KW-0378">Hydrolase</keyword>
<keyword evidence="11 12" id="KW-0238">DNA-binding</keyword>
<dbReference type="EMBL" id="MT846938">
    <property type="protein sequence ID" value="QWJ89521.1"/>
    <property type="molecule type" value="Genomic_DNA"/>
</dbReference>
<dbReference type="InterPro" id="IPR001257">
    <property type="entry name" value="Parvovirus_NS1_helicase"/>
</dbReference>
<reference evidence="17" key="2">
    <citation type="journal article" date="2021" name="Arch. Virol.">
        <title>Genetic analysis of porcine parvoviruses detected in South Korean wild boars.</title>
        <authorList>
            <person name="Park G.N."/>
            <person name="Song S."/>
            <person name="Cha R.M."/>
            <person name="Choe S."/>
            <person name="Shin J."/>
            <person name="Kim S.Y."/>
            <person name="Hyun B.H."/>
            <person name="Park B.K."/>
            <person name="An D.J."/>
        </authorList>
    </citation>
    <scope>NUCLEOTIDE SEQUENCE</scope>
    <source>
        <strain evidence="16">17KWB06</strain>
        <strain evidence="17">17KWB12</strain>
        <strain evidence="18">17KWB39</strain>
    </source>
</reference>
<dbReference type="SUPFAM" id="SSF52540">
    <property type="entry name" value="P-loop containing nucleoside triphosphate hydrolases"/>
    <property type="match status" value="1"/>
</dbReference>
<evidence type="ECO:0000313" key="17">
    <source>
        <dbReference type="EMBL" id="QWJ89519.1"/>
    </source>
</evidence>
<evidence type="ECO:0000259" key="14">
    <source>
        <dbReference type="PROSITE" id="PS51206"/>
    </source>
</evidence>
<name>A0A8E9ZWF6_PPV</name>
<dbReference type="PROSITE" id="PS52022">
    <property type="entry name" value="PV_NS1_NUC"/>
    <property type="match status" value="1"/>
</dbReference>
<sequence length="601" mass="68453">METYWTGICRLFPDVLKIPGVYEGRYIFEVPVSTRDFMKWPDIFQNEKNNENCESGAAPAAPRDEIDSNLVTAVRQGEALFRELQKELRKSCRLRVDPGIFMQLERVDSKGGLHLHWCVSVSAGTPRDVLTIFKNTEKKVSLYYFGVEGLSFFVPHKNKHGAWKSTDEGFIYNYLLKKLPLKECLYAWTTIGGTIGEACLNTEKRKELLDNRQDPAVIEELSAPMYKCATGEKMLDIVQWLVDNNICSESRWEGKNALSLYSFLATQAGGYMAKQCLRIAQQKLLKEKSLGLTLMDFKNMDALRAFQQSDMECSFDHNRIHYIFAANNYDPKIAAVIMFHWSMKQTGKRNCVWFYGPATTGKTNIAQAICHSSANYGNVNWNNPNFPFQDIVGAQVGWWEEGKMTGDMVEAAKALLGGTALRIDRKCMQSVEVNSPPFIITSNVDMTVVQEGSFVSFEHQQPLEDRMIKFSFNLTLPGNFGLITTEEVKSFFRMGAKLSVKPEIMNCQIFKRGPASIRHLVPLGEIPPPKEMHKKRQPLYLRAEPDEEQETPDVLDHWFEEPSQKRKKTEDPANTTPPAAYENLDDNFEPVPGKNFAFIIF</sequence>
<dbReference type="GO" id="GO:0003677">
    <property type="term" value="F:DNA binding"/>
    <property type="evidence" value="ECO:0007669"/>
    <property type="project" value="UniProtKB-UniRule"/>
</dbReference>
<evidence type="ECO:0000256" key="4">
    <source>
        <dbReference type="ARBA" id="ARBA00022722"/>
    </source>
</evidence>
<dbReference type="GO" id="GO:0005524">
    <property type="term" value="F:ATP binding"/>
    <property type="evidence" value="ECO:0007669"/>
    <property type="project" value="UniProtKB-KW"/>
</dbReference>
<evidence type="ECO:0000256" key="5">
    <source>
        <dbReference type="ARBA" id="ARBA00022723"/>
    </source>
</evidence>